<evidence type="ECO:0000313" key="4">
    <source>
        <dbReference type="Proteomes" id="UP000038009"/>
    </source>
</evidence>
<dbReference type="PANTHER" id="PTHR16019">
    <property type="entry name" value="SYNAPSE-ASSOCIATED PROTEIN"/>
    <property type="match status" value="1"/>
</dbReference>
<name>A0A0N1ILJ7_LEPSE</name>
<dbReference type="PANTHER" id="PTHR16019:SF5">
    <property type="entry name" value="BSD DOMAIN-CONTAINING PROTEIN 1"/>
    <property type="match status" value="1"/>
</dbReference>
<feature type="compositionally biased region" description="Polar residues" evidence="1">
    <location>
        <begin position="497"/>
        <end position="509"/>
    </location>
</feature>
<dbReference type="VEuPathDB" id="TriTrypDB:Lsey_0072_0320"/>
<feature type="region of interest" description="Disordered" evidence="1">
    <location>
        <begin position="237"/>
        <end position="285"/>
    </location>
</feature>
<proteinExistence type="predicted"/>
<keyword evidence="4" id="KW-1185">Reference proteome</keyword>
<comment type="caution">
    <text evidence="3">The sequence shown here is derived from an EMBL/GenBank/DDBJ whole genome shotgun (WGS) entry which is preliminary data.</text>
</comment>
<evidence type="ECO:0000256" key="1">
    <source>
        <dbReference type="SAM" id="MobiDB-lite"/>
    </source>
</evidence>
<gene>
    <name evidence="3" type="ORF">ABL78_3082</name>
</gene>
<dbReference type="SUPFAM" id="SSF140383">
    <property type="entry name" value="BSD domain-like"/>
    <property type="match status" value="1"/>
</dbReference>
<sequence length="624" mass="65954">MSSAEFVRNPNVNTAVYRWDAAGIDGLTRQNKLTSLPFWTPNAATRHHQFKLVLLRGLVPSADAANDAFGLIVELIPPPSFAVEGGADSGVASSPSMSFPGGCAVTCEVLPLDALETGLSAHTEAEQQQQQQRDAHDKGLCCTKTAVVDASNRQVSFTDMIPADILTNTRYVSGTQKSLTLQVTIETGINVPLHQVATTAYSFFTSFSSSMSQLLGTTTHLVHEGRENLASILHQASTVPSASQPPTAADAGTGGGALPSSSRSADADGVSAVPPPWEQPPEEWSSRPDAWRSLLCVRLAGLAGTYRHGVEKTLSSDEAALLSEVGLSESDLWSQYTLFDFSRDVQESLLTADVVRAQRYTLVPARLKEETFWANYFWKTHCMAQCVTERQVSAVIAALCTPSGAVDAGAPAAVEELLRVIVDSTELDAVMNDFIGRDEAGEPWCAVVAEKARHCAAVLQASSSQRSDLSLRTKQQLTKALSALQATLSKHEETLSTHEATLSTSTSTPAVEPATPPSSPIAPGDAVADGAAELPVVDLTQTAATQGAATSSLPVLDATPMKAMPDPAAAVEERDCTQDAVSPEAVAPSLSPLPPTAPAPTPSEAALGTQRIEFEKMPWEEEDG</sequence>
<organism evidence="3 4">
    <name type="scientific">Leptomonas seymouri</name>
    <dbReference type="NCBI Taxonomy" id="5684"/>
    <lineage>
        <taxon>Eukaryota</taxon>
        <taxon>Discoba</taxon>
        <taxon>Euglenozoa</taxon>
        <taxon>Kinetoplastea</taxon>
        <taxon>Metakinetoplastina</taxon>
        <taxon>Trypanosomatida</taxon>
        <taxon>Trypanosomatidae</taxon>
        <taxon>Leishmaniinae</taxon>
        <taxon>Leptomonas</taxon>
    </lineage>
</organism>
<dbReference type="PROSITE" id="PS50858">
    <property type="entry name" value="BSD"/>
    <property type="match status" value="1"/>
</dbReference>
<dbReference type="GO" id="GO:0005737">
    <property type="term" value="C:cytoplasm"/>
    <property type="evidence" value="ECO:0007669"/>
    <property type="project" value="TreeGrafter"/>
</dbReference>
<evidence type="ECO:0000259" key="2">
    <source>
        <dbReference type="PROSITE" id="PS50858"/>
    </source>
</evidence>
<feature type="compositionally biased region" description="Pro residues" evidence="1">
    <location>
        <begin position="591"/>
        <end position="601"/>
    </location>
</feature>
<feature type="compositionally biased region" description="Low complexity" evidence="1">
    <location>
        <begin position="580"/>
        <end position="590"/>
    </location>
</feature>
<dbReference type="InterPro" id="IPR035925">
    <property type="entry name" value="BSD_dom_sf"/>
</dbReference>
<dbReference type="Gene3D" id="1.10.3970.10">
    <property type="entry name" value="BSD domain"/>
    <property type="match status" value="1"/>
</dbReference>
<dbReference type="InterPro" id="IPR005607">
    <property type="entry name" value="BSD_dom"/>
</dbReference>
<dbReference type="SMART" id="SM00751">
    <property type="entry name" value="BSD"/>
    <property type="match status" value="1"/>
</dbReference>
<dbReference type="AlphaFoldDB" id="A0A0N1ILJ7"/>
<dbReference type="InterPro" id="IPR051494">
    <property type="entry name" value="BSD_domain-containing"/>
</dbReference>
<dbReference type="Proteomes" id="UP000038009">
    <property type="component" value="Unassembled WGS sequence"/>
</dbReference>
<evidence type="ECO:0000313" key="3">
    <source>
        <dbReference type="EMBL" id="KPI87855.1"/>
    </source>
</evidence>
<accession>A0A0N1ILJ7</accession>
<reference evidence="3 4" key="1">
    <citation type="journal article" date="2015" name="PLoS Pathog.">
        <title>Leptomonas seymouri: Adaptations to the Dixenous Life Cycle Analyzed by Genome Sequencing, Transcriptome Profiling and Co-infection with Leishmania donovani.</title>
        <authorList>
            <person name="Kraeva N."/>
            <person name="Butenko A."/>
            <person name="Hlavacova J."/>
            <person name="Kostygov A."/>
            <person name="Myskova J."/>
            <person name="Grybchuk D."/>
            <person name="Lestinova T."/>
            <person name="Votypka J."/>
            <person name="Volf P."/>
            <person name="Opperdoes F."/>
            <person name="Flegontov P."/>
            <person name="Lukes J."/>
            <person name="Yurchenko V."/>
        </authorList>
    </citation>
    <scope>NUCLEOTIDE SEQUENCE [LARGE SCALE GENOMIC DNA]</scope>
    <source>
        <strain evidence="3 4">ATCC 30220</strain>
    </source>
</reference>
<feature type="compositionally biased region" description="Basic and acidic residues" evidence="1">
    <location>
        <begin position="612"/>
        <end position="624"/>
    </location>
</feature>
<dbReference type="Pfam" id="PF03909">
    <property type="entry name" value="BSD"/>
    <property type="match status" value="1"/>
</dbReference>
<feature type="region of interest" description="Disordered" evidence="1">
    <location>
        <begin position="557"/>
        <end position="624"/>
    </location>
</feature>
<dbReference type="EMBL" id="LJSK01000072">
    <property type="protein sequence ID" value="KPI87855.1"/>
    <property type="molecule type" value="Genomic_DNA"/>
</dbReference>
<feature type="domain" description="BSD" evidence="2">
    <location>
        <begin position="333"/>
        <end position="384"/>
    </location>
</feature>
<feature type="region of interest" description="Disordered" evidence="1">
    <location>
        <begin position="490"/>
        <end position="526"/>
    </location>
</feature>
<protein>
    <recommendedName>
        <fullName evidence="2">BSD domain-containing protein</fullName>
    </recommendedName>
</protein>
<feature type="compositionally biased region" description="Polar residues" evidence="1">
    <location>
        <begin position="237"/>
        <end position="246"/>
    </location>
</feature>
<dbReference type="OrthoDB" id="47923at2759"/>